<dbReference type="RefSeq" id="WP_093009597.1">
    <property type="nucleotide sequence ID" value="NZ_FOXV01000002.1"/>
</dbReference>
<evidence type="ECO:0000256" key="9">
    <source>
        <dbReference type="ARBA" id="ARBA00051915"/>
    </source>
</evidence>
<evidence type="ECO:0000256" key="8">
    <source>
        <dbReference type="ARBA" id="ARBA00023098"/>
    </source>
</evidence>
<keyword evidence="7" id="KW-0460">Magnesium</keyword>
<evidence type="ECO:0000259" key="13">
    <source>
        <dbReference type="Pfam" id="PF13193"/>
    </source>
</evidence>
<feature type="domain" description="AMP-binding enzyme C-terminal" evidence="13">
    <location>
        <begin position="454"/>
        <end position="528"/>
    </location>
</feature>
<evidence type="ECO:0000313" key="14">
    <source>
        <dbReference type="EMBL" id="SFQ18868.1"/>
    </source>
</evidence>
<evidence type="ECO:0000256" key="11">
    <source>
        <dbReference type="ARBA" id="ARBA00067668"/>
    </source>
</evidence>
<accession>A0A1I5WH03</accession>
<evidence type="ECO:0000313" key="15">
    <source>
        <dbReference type="Proteomes" id="UP000243106"/>
    </source>
</evidence>
<dbReference type="GO" id="GO:0046872">
    <property type="term" value="F:metal ion binding"/>
    <property type="evidence" value="ECO:0007669"/>
    <property type="project" value="UniProtKB-KW"/>
</dbReference>
<dbReference type="Proteomes" id="UP000243106">
    <property type="component" value="Unassembled WGS sequence"/>
</dbReference>
<evidence type="ECO:0000259" key="12">
    <source>
        <dbReference type="Pfam" id="PF00501"/>
    </source>
</evidence>
<evidence type="ECO:0000256" key="1">
    <source>
        <dbReference type="ARBA" id="ARBA00001946"/>
    </source>
</evidence>
<evidence type="ECO:0000256" key="5">
    <source>
        <dbReference type="ARBA" id="ARBA00022723"/>
    </source>
</evidence>
<keyword evidence="8" id="KW-0443">Lipid metabolism</keyword>
<dbReference type="SUPFAM" id="SSF56801">
    <property type="entry name" value="Acetyl-CoA synthetase-like"/>
    <property type="match status" value="1"/>
</dbReference>
<keyword evidence="6" id="KW-0276">Fatty acid metabolism</keyword>
<dbReference type="Gene3D" id="3.30.300.30">
    <property type="match status" value="1"/>
</dbReference>
<dbReference type="InterPro" id="IPR000873">
    <property type="entry name" value="AMP-dep_synth/lig_dom"/>
</dbReference>
<dbReference type="InterPro" id="IPR042099">
    <property type="entry name" value="ANL_N_sf"/>
</dbReference>
<dbReference type="CDD" id="cd12118">
    <property type="entry name" value="ttLC_FACS_AEE21_like"/>
    <property type="match status" value="1"/>
</dbReference>
<dbReference type="InterPro" id="IPR025110">
    <property type="entry name" value="AMP-bd_C"/>
</dbReference>
<evidence type="ECO:0000256" key="2">
    <source>
        <dbReference type="ARBA" id="ARBA00006432"/>
    </source>
</evidence>
<dbReference type="STRING" id="93684.SAMN05421853_102337"/>
<dbReference type="Pfam" id="PF00501">
    <property type="entry name" value="AMP-binding"/>
    <property type="match status" value="1"/>
</dbReference>
<organism evidence="14 15">
    <name type="scientific">Roseivivax halotolerans</name>
    <dbReference type="NCBI Taxonomy" id="93684"/>
    <lineage>
        <taxon>Bacteria</taxon>
        <taxon>Pseudomonadati</taxon>
        <taxon>Pseudomonadota</taxon>
        <taxon>Alphaproteobacteria</taxon>
        <taxon>Rhodobacterales</taxon>
        <taxon>Roseobacteraceae</taxon>
        <taxon>Roseivivax</taxon>
    </lineage>
</organism>
<proteinExistence type="inferred from homology"/>
<dbReference type="EC" id="6.2.1.44" evidence="10"/>
<keyword evidence="5" id="KW-0479">Metal-binding</keyword>
<dbReference type="InterPro" id="IPR020845">
    <property type="entry name" value="AMP-binding_CS"/>
</dbReference>
<evidence type="ECO:0000256" key="3">
    <source>
        <dbReference type="ARBA" id="ARBA00011738"/>
    </source>
</evidence>
<name>A0A1I5WH03_9RHOB</name>
<sequence length="541" mass="58910">MGWLPDETGLERCEANYTPLTPLSFLRRAADVFPDHLAVVYKSWRKSYAEYHARVSRLSSALAGKGIGSGDVVATLLPNIPQHAEAHFGVPAAGAVLNAINTRLDTGTVAYIFEHGGAKIALVDSDLVPLAEAAREEMEGGGPEIVEIVDEVAGRSATGRHMTYEDLLETGDPQARWIMPEDEWESLALNYTSGTTGRPKGVVYHHRGAYLNAMGQVLSWRMVLNPVYLTIVPLFHCNGWCHTWMMPAVGGTLACCREIAAKPIFEAIAEEGVTHFGGAPIVLNTLINAPEDERRDFPQIVEVFTAGAPPAPSTLAKIEPMGFNVTHVYGLTETYGPGTECTWQRKWDGTEGAARADLKARQGVAMPFLDHVTVTDEAMAEVPRDGETKGEIMFRGNGVMKGYYKNSEATRESFTGGYFHSGDIAILEEDGYIRIADRAKDIIISGGENISSVEVEGVLMEHEAVSLCAVVAKPDEKWGEVPCAFVELKAGADVDEATLIAFARERLAGFKTPKKVVFEELPKTSTGKIQKFQLRAQAKEL</sequence>
<dbReference type="Pfam" id="PF13193">
    <property type="entry name" value="AMP-binding_C"/>
    <property type="match status" value="1"/>
</dbReference>
<comment type="cofactor">
    <cofactor evidence="1">
        <name>Mg(2+)</name>
        <dbReference type="ChEBI" id="CHEBI:18420"/>
    </cofactor>
</comment>
<reference evidence="15" key="1">
    <citation type="submission" date="2016-10" db="EMBL/GenBank/DDBJ databases">
        <authorList>
            <person name="Varghese N."/>
            <person name="Submissions S."/>
        </authorList>
    </citation>
    <scope>NUCLEOTIDE SEQUENCE [LARGE SCALE GENOMIC DNA]</scope>
    <source>
        <strain evidence="15">JCM 10271</strain>
    </source>
</reference>
<comment type="catalytic activity">
    <reaction evidence="9">
        <text>3-(methylsulfanyl)propanoate + ATP + CoA = 3-(methylsulfanyl)propanoyl-CoA + AMP + diphosphate</text>
        <dbReference type="Rhea" id="RHEA:43052"/>
        <dbReference type="ChEBI" id="CHEBI:30616"/>
        <dbReference type="ChEBI" id="CHEBI:33019"/>
        <dbReference type="ChEBI" id="CHEBI:49016"/>
        <dbReference type="ChEBI" id="CHEBI:57287"/>
        <dbReference type="ChEBI" id="CHEBI:82815"/>
        <dbReference type="ChEBI" id="CHEBI:456215"/>
        <dbReference type="EC" id="6.2.1.44"/>
    </reaction>
    <physiologicalReaction direction="left-to-right" evidence="9">
        <dbReference type="Rhea" id="RHEA:43053"/>
    </physiologicalReaction>
</comment>
<dbReference type="PROSITE" id="PS00455">
    <property type="entry name" value="AMP_BINDING"/>
    <property type="match status" value="1"/>
</dbReference>
<feature type="domain" description="AMP-dependent synthetase/ligase" evidence="12">
    <location>
        <begin position="26"/>
        <end position="404"/>
    </location>
</feature>
<evidence type="ECO:0000256" key="7">
    <source>
        <dbReference type="ARBA" id="ARBA00022842"/>
    </source>
</evidence>
<gene>
    <name evidence="14" type="ORF">SAMN05421853_102337</name>
</gene>
<comment type="similarity">
    <text evidence="2">Belongs to the ATP-dependent AMP-binding enzyme family.</text>
</comment>
<dbReference type="PANTHER" id="PTHR43859">
    <property type="entry name" value="ACYL-ACTIVATING ENZYME"/>
    <property type="match status" value="1"/>
</dbReference>
<keyword evidence="15" id="KW-1185">Reference proteome</keyword>
<protein>
    <recommendedName>
        <fullName evidence="11">3-methylmercaptopropionyl-CoA ligase</fullName>
        <ecNumber evidence="10">6.2.1.44</ecNumber>
    </recommendedName>
</protein>
<dbReference type="InterPro" id="IPR045851">
    <property type="entry name" value="AMP-bd_C_sf"/>
</dbReference>
<comment type="subunit">
    <text evidence="3">Homodimer.</text>
</comment>
<evidence type="ECO:0000256" key="4">
    <source>
        <dbReference type="ARBA" id="ARBA00022598"/>
    </source>
</evidence>
<evidence type="ECO:0000256" key="10">
    <source>
        <dbReference type="ARBA" id="ARBA00066616"/>
    </source>
</evidence>
<dbReference type="PANTHER" id="PTHR43859:SF4">
    <property type="entry name" value="BUTANOATE--COA LIGASE AAE1-RELATED"/>
    <property type="match status" value="1"/>
</dbReference>
<dbReference type="GO" id="GO:0006631">
    <property type="term" value="P:fatty acid metabolic process"/>
    <property type="evidence" value="ECO:0007669"/>
    <property type="project" value="UniProtKB-KW"/>
</dbReference>
<dbReference type="GO" id="GO:0016874">
    <property type="term" value="F:ligase activity"/>
    <property type="evidence" value="ECO:0007669"/>
    <property type="project" value="UniProtKB-KW"/>
</dbReference>
<dbReference type="AlphaFoldDB" id="A0A1I5WH03"/>
<dbReference type="EMBL" id="FOXV01000002">
    <property type="protein sequence ID" value="SFQ18868.1"/>
    <property type="molecule type" value="Genomic_DNA"/>
</dbReference>
<dbReference type="Gene3D" id="3.40.50.12780">
    <property type="entry name" value="N-terminal domain of ligase-like"/>
    <property type="match status" value="1"/>
</dbReference>
<dbReference type="NCBIfam" id="NF006020">
    <property type="entry name" value="PRK08162.1"/>
    <property type="match status" value="1"/>
</dbReference>
<keyword evidence="4" id="KW-0436">Ligase</keyword>
<evidence type="ECO:0000256" key="6">
    <source>
        <dbReference type="ARBA" id="ARBA00022832"/>
    </source>
</evidence>
<dbReference type="FunFam" id="3.30.300.30:FF:000008">
    <property type="entry name" value="2,3-dihydroxybenzoate-AMP ligase"/>
    <property type="match status" value="1"/>
</dbReference>